<evidence type="ECO:0008006" key="6">
    <source>
        <dbReference type="Google" id="ProtNLM"/>
    </source>
</evidence>
<dbReference type="GO" id="GO:0005634">
    <property type="term" value="C:nucleus"/>
    <property type="evidence" value="ECO:0007669"/>
    <property type="project" value="TreeGrafter"/>
</dbReference>
<feature type="compositionally biased region" description="Polar residues" evidence="3">
    <location>
        <begin position="478"/>
        <end position="487"/>
    </location>
</feature>
<dbReference type="Pfam" id="PF05971">
    <property type="entry name" value="Methyltransf_10"/>
    <property type="match status" value="2"/>
</dbReference>
<comment type="caution">
    <text evidence="4">The sequence shown here is derived from an EMBL/GenBank/DDBJ whole genome shotgun (WGS) entry which is preliminary data.</text>
</comment>
<dbReference type="Proteomes" id="UP000078113">
    <property type="component" value="Unassembled WGS sequence"/>
</dbReference>
<dbReference type="GO" id="GO:0070475">
    <property type="term" value="P:rRNA base methylation"/>
    <property type="evidence" value="ECO:0007669"/>
    <property type="project" value="TreeGrafter"/>
</dbReference>
<keyword evidence="5" id="KW-1185">Reference proteome</keyword>
<reference evidence="4" key="1">
    <citation type="submission" date="2016-04" db="EMBL/GenBank/DDBJ databases">
        <authorList>
            <person name="Nguyen H.D."/>
            <person name="Samba Siva P."/>
            <person name="Cullis J."/>
            <person name="Levesque C.A."/>
            <person name="Hambleton S."/>
        </authorList>
    </citation>
    <scope>NUCLEOTIDE SEQUENCE</scope>
    <source>
        <strain evidence="4">DAOMC 236422</strain>
    </source>
</reference>
<name>A0A8X7N418_9BASI</name>
<evidence type="ECO:0000256" key="2">
    <source>
        <dbReference type="ARBA" id="ARBA00022679"/>
    </source>
</evidence>
<feature type="region of interest" description="Disordered" evidence="3">
    <location>
        <begin position="469"/>
        <end position="498"/>
    </location>
</feature>
<dbReference type="GO" id="GO:0008168">
    <property type="term" value="F:methyltransferase activity"/>
    <property type="evidence" value="ECO:0007669"/>
    <property type="project" value="UniProtKB-KW"/>
</dbReference>
<feature type="region of interest" description="Disordered" evidence="3">
    <location>
        <begin position="99"/>
        <end position="141"/>
    </location>
</feature>
<evidence type="ECO:0000313" key="5">
    <source>
        <dbReference type="Proteomes" id="UP000078113"/>
    </source>
</evidence>
<feature type="compositionally biased region" description="Low complexity" evidence="3">
    <location>
        <begin position="488"/>
        <end position="498"/>
    </location>
</feature>
<organism evidence="4 5">
    <name type="scientific">Tilletia walkeri</name>
    <dbReference type="NCBI Taxonomy" id="117179"/>
    <lineage>
        <taxon>Eukaryota</taxon>
        <taxon>Fungi</taxon>
        <taxon>Dikarya</taxon>
        <taxon>Basidiomycota</taxon>
        <taxon>Ustilaginomycotina</taxon>
        <taxon>Exobasidiomycetes</taxon>
        <taxon>Tilletiales</taxon>
        <taxon>Tilletiaceae</taxon>
        <taxon>Tilletia</taxon>
    </lineage>
</organism>
<dbReference type="Gene3D" id="3.40.50.150">
    <property type="entry name" value="Vaccinia Virus protein VP39"/>
    <property type="match status" value="1"/>
</dbReference>
<dbReference type="CDD" id="cd02440">
    <property type="entry name" value="AdoMet_MTases"/>
    <property type="match status" value="1"/>
</dbReference>
<reference evidence="4" key="2">
    <citation type="journal article" date="2019" name="IMA Fungus">
        <title>Genome sequencing and comparison of five Tilletia species to identify candidate genes for the detection of regulated species infecting wheat.</title>
        <authorList>
            <person name="Nguyen H.D.T."/>
            <person name="Sultana T."/>
            <person name="Kesanakurti P."/>
            <person name="Hambleton S."/>
        </authorList>
    </citation>
    <scope>NUCLEOTIDE SEQUENCE</scope>
    <source>
        <strain evidence="4">DAOMC 236422</strain>
    </source>
</reference>
<keyword evidence="1" id="KW-0489">Methyltransferase</keyword>
<evidence type="ECO:0000256" key="3">
    <source>
        <dbReference type="SAM" id="MobiDB-lite"/>
    </source>
</evidence>
<dbReference type="InterPro" id="IPR029063">
    <property type="entry name" value="SAM-dependent_MTases_sf"/>
</dbReference>
<accession>A0A8X7N418</accession>
<protein>
    <recommendedName>
        <fullName evidence="6">U6 small nuclear RNA (adenine-(43)-N(6))-methyltransferase</fullName>
    </recommendedName>
</protein>
<dbReference type="AlphaFoldDB" id="A0A8X7N418"/>
<evidence type="ECO:0000313" key="4">
    <source>
        <dbReference type="EMBL" id="KAE8264263.1"/>
    </source>
</evidence>
<dbReference type="InterPro" id="IPR010286">
    <property type="entry name" value="METTL16/RlmF"/>
</dbReference>
<dbReference type="SUPFAM" id="SSF53335">
    <property type="entry name" value="S-adenosyl-L-methionine-dependent methyltransferases"/>
    <property type="match status" value="1"/>
</dbReference>
<dbReference type="PANTHER" id="PTHR13393:SF0">
    <property type="entry name" value="RNA N6-ADENOSINE-METHYLTRANSFERASE METTL16"/>
    <property type="match status" value="1"/>
</dbReference>
<dbReference type="EMBL" id="LWDG02000553">
    <property type="protein sequence ID" value="KAE8264263.1"/>
    <property type="molecule type" value="Genomic_DNA"/>
</dbReference>
<proteinExistence type="predicted"/>
<dbReference type="PANTHER" id="PTHR13393">
    <property type="entry name" value="SAM-DEPENDENT METHYLTRANSFERASE"/>
    <property type="match status" value="1"/>
</dbReference>
<evidence type="ECO:0000256" key="1">
    <source>
        <dbReference type="ARBA" id="ARBA00022603"/>
    </source>
</evidence>
<keyword evidence="2" id="KW-0808">Transferase</keyword>
<gene>
    <name evidence="4" type="ORF">A4X09_0g7011</name>
</gene>
<sequence>MHPRSPYAKAPPNFAALALKHPNFAKHVKVREDGTSSIDFQDADSVRALTETLLLEDFKIVAEQAPDRLCPMVPNRLNYVLWLQDLVAETRRVLTLARRSSPAPVPGLASSSSSADAERPAKRARLCTDENAPLQRRQRRPSLRSLDIGTGASAIYPLLMCATDPDAEMVGTDIDEFSIAHANKIVTHPANTHLNLQNRIRIVSKRPDDPFFSGLGDDKEEEPRYHITMCNPPFFSSKEDMLEGSLNKIRKPPAVCTGTEREMIYRPLPTEGDEGGEVGFVRRMIEESVASEKRQRNTIWWYTSMLGRLSSVDTLLHVLKEKASAAASADEHGQSLTWTIHELVQGNTKRWVLAWSFAGVHVSANSESGTTISTLTRHQQPSLLKIDWLAHTGDIDTARDRLERVVGGISDVDVLSSGNAHQLEIVVWSQSWTRAARRARKRGEAMAVDDGRSKEAILCIEATIRTLSSHQTEEEGASSVTPETTMTSADSSAGGPASAPNIKIDFRWTFGHSRPVFDSFLRHVKNQWAALASSRASGENHSQ</sequence>